<evidence type="ECO:0000313" key="3">
    <source>
        <dbReference type="Proteomes" id="UP000009131"/>
    </source>
</evidence>
<feature type="signal peptide" evidence="1">
    <location>
        <begin position="1"/>
        <end position="18"/>
    </location>
</feature>
<dbReference type="InParanoid" id="G7DU57"/>
<dbReference type="EMBL" id="BABT02000028">
    <property type="protein sequence ID" value="GAA94117.1"/>
    <property type="molecule type" value="Genomic_DNA"/>
</dbReference>
<accession>G7DU57</accession>
<organism evidence="2 3">
    <name type="scientific">Mixia osmundae (strain CBS 9802 / IAM 14324 / JCM 22182 / KY 12970)</name>
    <dbReference type="NCBI Taxonomy" id="764103"/>
    <lineage>
        <taxon>Eukaryota</taxon>
        <taxon>Fungi</taxon>
        <taxon>Dikarya</taxon>
        <taxon>Basidiomycota</taxon>
        <taxon>Pucciniomycotina</taxon>
        <taxon>Mixiomycetes</taxon>
        <taxon>Mixiales</taxon>
        <taxon>Mixiaceae</taxon>
        <taxon>Mixia</taxon>
    </lineage>
</organism>
<dbReference type="AlphaFoldDB" id="G7DU57"/>
<feature type="chain" id="PRO_5003492007" description="Autophagy-related protein 27" evidence="1">
    <location>
        <begin position="19"/>
        <end position="209"/>
    </location>
</feature>
<evidence type="ECO:0000313" key="2">
    <source>
        <dbReference type="EMBL" id="GAA94117.1"/>
    </source>
</evidence>
<comment type="caution">
    <text evidence="2">The sequence shown here is derived from an EMBL/GenBank/DDBJ whole genome shotgun (WGS) entry which is preliminary data.</text>
</comment>
<reference evidence="2 3" key="2">
    <citation type="journal article" date="2012" name="Open Biol.">
        <title>Characteristics of nucleosomes and linker DNA regions on the genome of the basidiomycete Mixia osmundae revealed by mono- and dinucleosome mapping.</title>
        <authorList>
            <person name="Nishida H."/>
            <person name="Kondo S."/>
            <person name="Matsumoto T."/>
            <person name="Suzuki Y."/>
            <person name="Yoshikawa H."/>
            <person name="Taylor T.D."/>
            <person name="Sugiyama J."/>
        </authorList>
    </citation>
    <scope>NUCLEOTIDE SEQUENCE [LARGE SCALE GENOMIC DNA]</scope>
    <source>
        <strain evidence="3">CBS 9802 / IAM 14324 / JCM 22182 / KY 12970</strain>
    </source>
</reference>
<reference evidence="2 3" key="1">
    <citation type="journal article" date="2011" name="J. Gen. Appl. Microbiol.">
        <title>Draft genome sequencing of the enigmatic basidiomycete Mixia osmundae.</title>
        <authorList>
            <person name="Nishida H."/>
            <person name="Nagatsuka Y."/>
            <person name="Sugiyama J."/>
        </authorList>
    </citation>
    <scope>NUCLEOTIDE SEQUENCE [LARGE SCALE GENOMIC DNA]</scope>
    <source>
        <strain evidence="3">CBS 9802 / IAM 14324 / JCM 22182 / KY 12970</strain>
    </source>
</reference>
<keyword evidence="1" id="KW-0732">Signal</keyword>
<keyword evidence="3" id="KW-1185">Reference proteome</keyword>
<dbReference type="HOGENOM" id="CLU_1283535_0_0_1"/>
<sequence>MLKLLCASLLVRFGLVICAPASDAPLDLISISRSAEATPISFGAVGPIRYRVKMAYSISCDHPRAQEPAEYESEHVFYISCTRPSKQPPNCEILTVIEGVSFDLVLNIYDEKTYSAKAHWSVRHTDSPFKECCLFTFFGTFYIKPLSKKKELLSVKSEYRLGCTTRTSEFTPLPTLCLPFLIQDAQQSQWTCTPLKPVQIELLTDSASS</sequence>
<protein>
    <recommendedName>
        <fullName evidence="4">Autophagy-related protein 27</fullName>
    </recommendedName>
</protein>
<evidence type="ECO:0000256" key="1">
    <source>
        <dbReference type="SAM" id="SignalP"/>
    </source>
</evidence>
<name>G7DU57_MIXOS</name>
<evidence type="ECO:0008006" key="4">
    <source>
        <dbReference type="Google" id="ProtNLM"/>
    </source>
</evidence>
<gene>
    <name evidence="2" type="primary">Mo00764</name>
    <name evidence="2" type="ORF">E5Q_00764</name>
</gene>
<proteinExistence type="predicted"/>
<dbReference type="Proteomes" id="UP000009131">
    <property type="component" value="Unassembled WGS sequence"/>
</dbReference>